<dbReference type="OrthoDB" id="63669at2759"/>
<protein>
    <submittedName>
        <fullName evidence="2">Aste57867_13771 protein</fullName>
    </submittedName>
</protein>
<gene>
    <name evidence="2" type="primary">Aste57867_13771</name>
    <name evidence="1" type="ORF">As57867_013721</name>
    <name evidence="2" type="ORF">ASTE57867_13771</name>
</gene>
<dbReference type="Proteomes" id="UP000332933">
    <property type="component" value="Unassembled WGS sequence"/>
</dbReference>
<dbReference type="AlphaFoldDB" id="A0A485L0P1"/>
<dbReference type="EMBL" id="CAADRA010005501">
    <property type="protein sequence ID" value="VFT90604.1"/>
    <property type="molecule type" value="Genomic_DNA"/>
</dbReference>
<dbReference type="EMBL" id="VJMH01005480">
    <property type="protein sequence ID" value="KAF0695422.1"/>
    <property type="molecule type" value="Genomic_DNA"/>
</dbReference>
<reference evidence="1" key="2">
    <citation type="submission" date="2019-06" db="EMBL/GenBank/DDBJ databases">
        <title>Genomics analysis of Aphanomyces spp. identifies a new class of oomycete effector associated with host adaptation.</title>
        <authorList>
            <person name="Gaulin E."/>
        </authorList>
    </citation>
    <scope>NUCLEOTIDE SEQUENCE</scope>
    <source>
        <strain evidence="1">CBS 578.67</strain>
    </source>
</reference>
<evidence type="ECO:0000313" key="2">
    <source>
        <dbReference type="EMBL" id="VFT90604.1"/>
    </source>
</evidence>
<organism evidence="2 3">
    <name type="scientific">Aphanomyces stellatus</name>
    <dbReference type="NCBI Taxonomy" id="120398"/>
    <lineage>
        <taxon>Eukaryota</taxon>
        <taxon>Sar</taxon>
        <taxon>Stramenopiles</taxon>
        <taxon>Oomycota</taxon>
        <taxon>Saprolegniomycetes</taxon>
        <taxon>Saprolegniales</taxon>
        <taxon>Verrucalvaceae</taxon>
        <taxon>Aphanomyces</taxon>
    </lineage>
</organism>
<reference evidence="2 3" key="1">
    <citation type="submission" date="2019-03" db="EMBL/GenBank/DDBJ databases">
        <authorList>
            <person name="Gaulin E."/>
            <person name="Dumas B."/>
        </authorList>
    </citation>
    <scope>NUCLEOTIDE SEQUENCE [LARGE SCALE GENOMIC DNA]</scope>
    <source>
        <strain evidence="2">CBS 568.67</strain>
    </source>
</reference>
<evidence type="ECO:0000313" key="1">
    <source>
        <dbReference type="EMBL" id="KAF0695422.1"/>
    </source>
</evidence>
<proteinExistence type="predicted"/>
<sequence>MRWRAWNPLSCDSCAWPKVHSYASPSTTSPTQPSWLQATQQTMLRFIADIQSNVVAAMHASESRDWTTLATFDEPLPYGLGSLPWKRLLDDWVQGDASKVGPLMRWLAVALNPTYRETLPPLELQCLEPMVLEGFLGLVVPVLQLQRNILVQTKPMDATLLRSEVHQTTGSFARRR</sequence>
<accession>A0A485L0P1</accession>
<keyword evidence="3" id="KW-1185">Reference proteome</keyword>
<name>A0A485L0P1_9STRA</name>
<evidence type="ECO:0000313" key="3">
    <source>
        <dbReference type="Proteomes" id="UP000332933"/>
    </source>
</evidence>